<proteinExistence type="predicted"/>
<dbReference type="InterPro" id="IPR016177">
    <property type="entry name" value="DNA-bd_dom_sf"/>
</dbReference>
<dbReference type="Pfam" id="PF13392">
    <property type="entry name" value="HNH_3"/>
    <property type="match status" value="1"/>
</dbReference>
<dbReference type="InterPro" id="IPR044925">
    <property type="entry name" value="His-Me_finger_sf"/>
</dbReference>
<dbReference type="SUPFAM" id="SSF54060">
    <property type="entry name" value="His-Me finger endonucleases"/>
    <property type="match status" value="1"/>
</dbReference>
<gene>
    <name evidence="2" type="ORF">ESCO41_00053</name>
</gene>
<protein>
    <submittedName>
        <fullName evidence="2">AP2 domain protein</fullName>
    </submittedName>
</protein>
<feature type="domain" description="HNH nuclease" evidence="1">
    <location>
        <begin position="44"/>
        <end position="92"/>
    </location>
</feature>
<organism evidence="2">
    <name type="scientific">Escherichia phage vB_EcoS_ESCO41</name>
    <dbReference type="NCBI Taxonomy" id="2496547"/>
    <lineage>
        <taxon>Viruses</taxon>
        <taxon>Duplodnaviria</taxon>
        <taxon>Heunggongvirae</taxon>
        <taxon>Uroviricota</taxon>
        <taxon>Caudoviricetes</taxon>
        <taxon>Drexlerviridae</taxon>
        <taxon>Nouzillyvirus</taxon>
        <taxon>Nouzillyvirus ESCO41</taxon>
    </lineage>
</organism>
<keyword evidence="3" id="KW-1185">Reference proteome</keyword>
<dbReference type="CDD" id="cd00085">
    <property type="entry name" value="HNHc"/>
    <property type="match status" value="1"/>
</dbReference>
<dbReference type="Gene3D" id="3.90.75.20">
    <property type="match status" value="1"/>
</dbReference>
<sequence length="160" mass="18820">MNFNDYFYHVGKDLIWKNPTSARVKAGDIAGWKDEDGYIYVRIMGRLTPAHRVIWEMHHGKIPEGMEIDHINHITDDNRIENLRLVTRQENCKNVSMSKSNKSGFVGVSWCKRTSKWFASIRVDKKERFLGRYDIKDDAVYARKDAETKYNFHKNHGSKK</sequence>
<dbReference type="EMBL" id="KY619305">
    <property type="protein sequence ID" value="AQY55280.1"/>
    <property type="molecule type" value="Genomic_DNA"/>
</dbReference>
<evidence type="ECO:0000313" key="3">
    <source>
        <dbReference type="Proteomes" id="UP000222601"/>
    </source>
</evidence>
<dbReference type="GO" id="GO:0003677">
    <property type="term" value="F:DNA binding"/>
    <property type="evidence" value="ECO:0007669"/>
    <property type="project" value="InterPro"/>
</dbReference>
<evidence type="ECO:0000259" key="1">
    <source>
        <dbReference type="SMART" id="SM00507"/>
    </source>
</evidence>
<dbReference type="SMART" id="SM00507">
    <property type="entry name" value="HNHc"/>
    <property type="match status" value="1"/>
</dbReference>
<evidence type="ECO:0000313" key="2">
    <source>
        <dbReference type="EMBL" id="AQY55280.1"/>
    </source>
</evidence>
<dbReference type="Proteomes" id="UP000222601">
    <property type="component" value="Segment"/>
</dbReference>
<name>A0A1U9WR09_9CAUD</name>
<dbReference type="InterPro" id="IPR003615">
    <property type="entry name" value="HNH_nuc"/>
</dbReference>
<dbReference type="SUPFAM" id="SSF54171">
    <property type="entry name" value="DNA-binding domain"/>
    <property type="match status" value="1"/>
</dbReference>
<reference evidence="2" key="1">
    <citation type="submission" date="2017-02" db="EMBL/GenBank/DDBJ databases">
        <title>Characterization of a new coliphage vB_EcoS_ESCO41.</title>
        <authorList>
            <person name="Trotereau A."/>
            <person name="Schouler C."/>
        </authorList>
    </citation>
    <scope>NUCLEOTIDE SEQUENCE [LARGE SCALE GENOMIC DNA]</scope>
</reference>
<accession>A0A1U9WR09</accession>